<dbReference type="Proteomes" id="UP000022082">
    <property type="component" value="Unassembled WGS sequence"/>
</dbReference>
<dbReference type="PATRIC" id="fig|1339327.3.peg.2336"/>
<dbReference type="GeneID" id="26159489"/>
<reference evidence="1 2" key="1">
    <citation type="submission" date="2014-02" db="EMBL/GenBank/DDBJ databases">
        <authorList>
            <person name="Sears C."/>
            <person name="Carroll K."/>
            <person name="Sack B.R."/>
            <person name="Qadri F."/>
            <person name="Myers L.L."/>
            <person name="Chung G.-T."/>
            <person name="Escheverria P."/>
            <person name="Fraser C.M."/>
            <person name="Sadzewicz L."/>
            <person name="Shefchek K.A."/>
            <person name="Tallon L."/>
            <person name="Das S.P."/>
            <person name="Daugherty S."/>
            <person name="Mongodin E.F."/>
        </authorList>
    </citation>
    <scope>NUCLEOTIDE SEQUENCE [LARGE SCALE GENOMIC DNA]</scope>
    <source>
        <strain evidence="1 2">S36L11</strain>
    </source>
</reference>
<protein>
    <submittedName>
        <fullName evidence="1">Uncharacterized protein</fullName>
    </submittedName>
</protein>
<proteinExistence type="predicted"/>
<sequence length="80" mass="8584">MRFYAGMPARIYAGALAGCYAGMPVHGRVSDFILMRNRICLSGQRPAFSSAHGVFCIRPHVCGQGDVSLPVSVLTCKVNP</sequence>
<gene>
    <name evidence="1" type="ORF">M136_1701</name>
</gene>
<dbReference type="RefSeq" id="WP_007559006.1">
    <property type="nucleotide sequence ID" value="NZ_JGDJ01000177.1"/>
</dbReference>
<name>A0A016AKY0_BACFG</name>
<dbReference type="AlphaFoldDB" id="A0A016AKY0"/>
<dbReference type="EMBL" id="JGDJ01000177">
    <property type="protein sequence ID" value="EXZ29026.1"/>
    <property type="molecule type" value="Genomic_DNA"/>
</dbReference>
<organism evidence="1 2">
    <name type="scientific">Bacteroides fragilis str. S36L11</name>
    <dbReference type="NCBI Taxonomy" id="1339327"/>
    <lineage>
        <taxon>Bacteria</taxon>
        <taxon>Pseudomonadati</taxon>
        <taxon>Bacteroidota</taxon>
        <taxon>Bacteroidia</taxon>
        <taxon>Bacteroidales</taxon>
        <taxon>Bacteroidaceae</taxon>
        <taxon>Bacteroides</taxon>
    </lineage>
</organism>
<evidence type="ECO:0000313" key="1">
    <source>
        <dbReference type="EMBL" id="EXZ29026.1"/>
    </source>
</evidence>
<comment type="caution">
    <text evidence="1">The sequence shown here is derived from an EMBL/GenBank/DDBJ whole genome shotgun (WGS) entry which is preliminary data.</text>
</comment>
<evidence type="ECO:0000313" key="2">
    <source>
        <dbReference type="Proteomes" id="UP000022082"/>
    </source>
</evidence>
<accession>A0A016AKY0</accession>